<dbReference type="SUPFAM" id="SSF51182">
    <property type="entry name" value="RmlC-like cupins"/>
    <property type="match status" value="1"/>
</dbReference>
<dbReference type="Proteomes" id="UP001597419">
    <property type="component" value="Unassembled WGS sequence"/>
</dbReference>
<dbReference type="CDD" id="cd02209">
    <property type="entry name" value="cupin_XRE_C"/>
    <property type="match status" value="1"/>
</dbReference>
<dbReference type="PANTHER" id="PTHR46797:SF1">
    <property type="entry name" value="METHYLPHOSPHONATE SYNTHASE"/>
    <property type="match status" value="1"/>
</dbReference>
<proteinExistence type="predicted"/>
<dbReference type="InterPro" id="IPR011051">
    <property type="entry name" value="RmlC_Cupin_sf"/>
</dbReference>
<evidence type="ECO:0000256" key="1">
    <source>
        <dbReference type="ARBA" id="ARBA00023125"/>
    </source>
</evidence>
<dbReference type="PROSITE" id="PS50943">
    <property type="entry name" value="HTH_CROC1"/>
    <property type="match status" value="1"/>
</dbReference>
<evidence type="ECO:0000313" key="4">
    <source>
        <dbReference type="Proteomes" id="UP001597419"/>
    </source>
</evidence>
<dbReference type="EMBL" id="JBHUKU010000007">
    <property type="protein sequence ID" value="MFD2459949.1"/>
    <property type="molecule type" value="Genomic_DNA"/>
</dbReference>
<dbReference type="CDD" id="cd00093">
    <property type="entry name" value="HTH_XRE"/>
    <property type="match status" value="1"/>
</dbReference>
<dbReference type="Gene3D" id="2.60.120.10">
    <property type="entry name" value="Jelly Rolls"/>
    <property type="match status" value="1"/>
</dbReference>
<evidence type="ECO:0000259" key="2">
    <source>
        <dbReference type="PROSITE" id="PS50943"/>
    </source>
</evidence>
<sequence>MPQDSAPHGGAPLELIAASLRRERTRAGLSLTEVARRAGLAKSTLSQLESGTGNPSVETLWALGVALDVPFSRLVEPDRPRVRVIRAGKGPTVFAEHADYACTLLSACPTAARRDVYLVRAEPGSPRRSDPHMTGVVEHTVLCAGRARVGVLDDPVELLPGDYICYPADVPHIFEALEPGTYAVEISEYN</sequence>
<comment type="caution">
    <text evidence="3">The sequence shown here is derived from an EMBL/GenBank/DDBJ whole genome shotgun (WGS) entry which is preliminary data.</text>
</comment>
<name>A0ABW5GHP0_9PSEU</name>
<dbReference type="SMART" id="SM00530">
    <property type="entry name" value="HTH_XRE"/>
    <property type="match status" value="1"/>
</dbReference>
<dbReference type="InterPro" id="IPR010982">
    <property type="entry name" value="Lambda_DNA-bd_dom_sf"/>
</dbReference>
<dbReference type="InterPro" id="IPR014710">
    <property type="entry name" value="RmlC-like_jellyroll"/>
</dbReference>
<organism evidence="3 4">
    <name type="scientific">Amycolatopsis samaneae</name>
    <dbReference type="NCBI Taxonomy" id="664691"/>
    <lineage>
        <taxon>Bacteria</taxon>
        <taxon>Bacillati</taxon>
        <taxon>Actinomycetota</taxon>
        <taxon>Actinomycetes</taxon>
        <taxon>Pseudonocardiales</taxon>
        <taxon>Pseudonocardiaceae</taxon>
        <taxon>Amycolatopsis</taxon>
    </lineage>
</organism>
<dbReference type="PANTHER" id="PTHR46797">
    <property type="entry name" value="HTH-TYPE TRANSCRIPTIONAL REGULATOR"/>
    <property type="match status" value="1"/>
</dbReference>
<dbReference type="InterPro" id="IPR050807">
    <property type="entry name" value="TransReg_Diox_bact_type"/>
</dbReference>
<accession>A0ABW5GHP0</accession>
<reference evidence="4" key="1">
    <citation type="journal article" date="2019" name="Int. J. Syst. Evol. Microbiol.">
        <title>The Global Catalogue of Microorganisms (GCM) 10K type strain sequencing project: providing services to taxonomists for standard genome sequencing and annotation.</title>
        <authorList>
            <consortium name="The Broad Institute Genomics Platform"/>
            <consortium name="The Broad Institute Genome Sequencing Center for Infectious Disease"/>
            <person name="Wu L."/>
            <person name="Ma J."/>
        </authorList>
    </citation>
    <scope>NUCLEOTIDE SEQUENCE [LARGE SCALE GENOMIC DNA]</scope>
    <source>
        <strain evidence="4">CGMCC 4.7643</strain>
    </source>
</reference>
<evidence type="ECO:0000313" key="3">
    <source>
        <dbReference type="EMBL" id="MFD2459949.1"/>
    </source>
</evidence>
<dbReference type="SUPFAM" id="SSF47413">
    <property type="entry name" value="lambda repressor-like DNA-binding domains"/>
    <property type="match status" value="1"/>
</dbReference>
<dbReference type="RefSeq" id="WP_345402687.1">
    <property type="nucleotide sequence ID" value="NZ_BAABHG010000014.1"/>
</dbReference>
<protein>
    <submittedName>
        <fullName evidence="3">Helix-turn-helix domain-containing protein</fullName>
    </submittedName>
</protein>
<feature type="domain" description="HTH cro/C1-type" evidence="2">
    <location>
        <begin position="20"/>
        <end position="74"/>
    </location>
</feature>
<dbReference type="Gene3D" id="1.10.260.40">
    <property type="entry name" value="lambda repressor-like DNA-binding domains"/>
    <property type="match status" value="1"/>
</dbReference>
<keyword evidence="4" id="KW-1185">Reference proteome</keyword>
<dbReference type="InterPro" id="IPR001387">
    <property type="entry name" value="Cro/C1-type_HTH"/>
</dbReference>
<dbReference type="Pfam" id="PF01381">
    <property type="entry name" value="HTH_3"/>
    <property type="match status" value="1"/>
</dbReference>
<keyword evidence="1" id="KW-0238">DNA-binding</keyword>
<gene>
    <name evidence="3" type="ORF">ACFSYJ_15155</name>
</gene>